<reference evidence="7" key="1">
    <citation type="journal article" date="2023" name="Mol. Biol. Evol.">
        <title>Third-Generation Sequencing Reveals the Adaptive Role of the Epigenome in Three Deep-Sea Polychaetes.</title>
        <authorList>
            <person name="Perez M."/>
            <person name="Aroh O."/>
            <person name="Sun Y."/>
            <person name="Lan Y."/>
            <person name="Juniper S.K."/>
            <person name="Young C.R."/>
            <person name="Angers B."/>
            <person name="Qian P.Y."/>
        </authorList>
    </citation>
    <scope>NUCLEOTIDE SEQUENCE</scope>
    <source>
        <strain evidence="7">R07B-5</strain>
    </source>
</reference>
<dbReference type="PROSITE" id="PS00678">
    <property type="entry name" value="WD_REPEATS_1"/>
    <property type="match status" value="2"/>
</dbReference>
<dbReference type="InterPro" id="IPR001680">
    <property type="entry name" value="WD40_rpt"/>
</dbReference>
<dbReference type="SMART" id="SM00320">
    <property type="entry name" value="WD40"/>
    <property type="match status" value="5"/>
</dbReference>
<dbReference type="PROSITE" id="PS50197">
    <property type="entry name" value="BEACH"/>
    <property type="match status" value="1"/>
</dbReference>
<comment type="caution">
    <text evidence="7">The sequence shown here is derived from an EMBL/GenBank/DDBJ whole genome shotgun (WGS) entry which is preliminary data.</text>
</comment>
<dbReference type="PROSITE" id="PS50294">
    <property type="entry name" value="WD_REPEATS_REGION"/>
    <property type="match status" value="1"/>
</dbReference>
<dbReference type="SUPFAM" id="SSF50729">
    <property type="entry name" value="PH domain-like"/>
    <property type="match status" value="1"/>
</dbReference>
<dbReference type="PROSITE" id="PS50082">
    <property type="entry name" value="WD_REPEATS_2"/>
    <property type="match status" value="2"/>
</dbReference>
<sequence length="3661" mass="409670">MQSVSNILAGELLVDVDRVCSCCDDDDIAPLQEYLLRGRGCLILSVLNTIGVQGVTCSQELAEVLVSMLPYCFKFRVGGGTGTGIDQDQLSGLSLCKMEACLLRPWTCCPMSHSTFTARSKVKHSSTHDSHLSFRKSARNRLQSEKQSSDSDTDVEYTESTRHRQRLTSKPELLCSAFACVGITRDVLQPWVVDSGDSDGSEDDFSVSRTLEMTPLQLCLLMLTVVKSLCQAGQQREEHKRLISAFIVPHLTRLLSNMTRESSPCVARCSRDITPRSNSGRCDGCSSGEERGWSDTTGDSYLGTYDESSSGEERGESFCGYGWTTADVVFVERYIVRIMVMLVSYLCTQSNGIAVVKASGCLTSWLDVAYTCVWSVTSKEKPCDNAACCIRLASDIVNGVLLLLHTIFSSIPLSPSILHMARDVFADFLDHEGLTLSENIIVWYESHQVASSRTSIKTAPTELISAVGKVISSLKLAKIDYIHTVRCTKRKHRKCDFDQFFHHHNDILNIEGRERKGFMGSEGVGMSDSDFGTKSAPSDCAVAILGRFLHRLFERCQSRCMKLCILSCVEDAGLCCCLSPRFVLSMFLGNLEDHPATVRHRMLYVFTKVVLHQLGGAAAVQQSTNSCVVCKDALANTPGGGQYAKHETSDSAFSGSDVSQHEDETHKDISEPRWHCLKQLQPLVLSADQCIGVQTMQHLLHLVRWGSPVMLYQLFQHVFLPVMHASRETDGTQLSGKVTHYCLVALPLLLRTSQAYNLFLNYSGVRQLWQLAQVAELRPCVLRVFQVLILLDDRISEHDSDIIGALSSESLQSRDSVVLDMFLQMLLTNQDSMSNTTSDNDDTSADENLRHSDWLTAKCEQWSTCDSLFTQSHKFRHCFIERNGAQSAYDMLTRTLSLLSEACDEDVVNGHYEGVQRWFWQCLLLVQSTLNVCLACCHEHALFGNSEIGKKDILALVKQAVSECHWFLQPGGSAVMKAVTDMLVKSAVFVGKGADVVHGHMFTVTHLGIADPECDDELPEHCSDSSCSSYDSSTRSGYMELGYEADTEFTSDETEKQETKVALPPAANSWKMRAPPCKILHPDLCRLVLELLAAYQDRDRGDVLPHILLKLISLARHSPQCTTALYRQGVVQILLTGFKKVILSTSGKRTAKPCLVLELFLQLCQASFTACELTAFLKLFQEDHPPLDTLLSTLVTVTKTFQLWPTYTIQFPVPKSSLVTDLELSVRSVSSDVLTASFKQITQSLDAVSADNSWTLAPSSPGVEAVSCDSSGSLDLMVMPGTMPRSPVMCAPLQTFLRDHSMWPTNQKGFGISLWLTVEMADEDENDSCEKFRCIPTPKSQAHHIEESSCEDGVRWQLPTRLREALDRARGGSRYWSEKCLHVVSLGNTDLLFEVWVDSYSANLIFRLVSHQHEVEKVMCEASVPNLLARDRWQHLTLSYSERGQGGRMLGTVCAVVDGCYQKEVSLEYRLNLTSSDAQTDSRFMLGHALPLDNIDPDTGSCQLGNLMLFKDTLLTKHTSFHLFALGPDVCTLSQCDSSTQTAYYSRHITTEAITLSGLSHDVFNGSHSIYIQHLRENLTLSYSPRNATTFNLYGQPSPFKSSNTKVGHAQQPQHTKGAFNPLHQQPTSVPARLLTDVAPQCNKGFADAVDEIGGISTFLFLFAKVVEQEGSEKQQARALRLLFTMIGYSSHYEQDFINMDGYGMLVKILLTSRCIVGYDLLKVLLDWCVSEPVLQRHQGGYRAVMNTSALIRDVQLINCVLLCWRLWGRADTRVWHVGLQALAALVRGDHPHRGFNVQQMQNVQLVHKITMIFLERIQDGCPSLSLPLCQSLTSIIQQLIGHPPDLHVVMPICDFLLLVHAAANTFVFHTPSSFYFTNKWTMIKPELRRPPSQAIPIRSHDSATTKFRTLIHSQSESEVVCMSVADRLIRPQSFPTIDSLKMEQRKQYATDTEIDVLRKRTKSFPPLGMLSRHLLRDDEREAGLNYVNMRLMPIDAGTEDCQVNQTVNFTLFSADEQSRQVPVIINFSGSKHDRNGKGFGGIRRRRKRHSGEYSDSQESNDEDESSCFVQQVKSDEKTQDGKKSLEALLSSKSAASPEMTDLVNYMSECGRPSMHQESAAISDRRWGLKVKMEVDSFRMSPSSLVSDENDNSPLTACRHELHDGKAGQVDDSTESSDDWVVYSTETTTTSVSVAGAAASMGIEREEDGIEEGEEGLVYTCTALLELLSQVLVGVTEDCCKTVTELLLKPEVILVMAHNTAPQVRVAVVQLLDVYLHRASREQIDHFLKTRCFHLLANQLHQHEATTELAEACLTVVFGRPFSLSASVDLSVLREASEVQKTSIVLSLALLESSADDSQLCQGILAVLLQIFIGVNDMAVVMLDNGLVETLCNLIHYINIISALTHTDNSLSTPVSPPAFTRTNSAIEGTQVMLVVIQEFFCQIAEKTFSMYNASSYQYLEDSFTCLRLMQSKLAAVYGYLSEEVSTVCHIQCHMLGAVLNNIDSRTQTQQLGFQLTSSLLSSAVLGRKQTTLSQGELLNRIKKVIVMATDFVLFTESTRVTKMSVDGRDVTTLGNRIEVVSEQHQLARSLAEFLIKVITLGLDRSFFQRRSTMSAIMWQAKDLLRIQFSRLLAHLLRPTEALCQRVYAVELLASEPRRKDILKLTLNVSGMGAKLVYFLYELLWRHLDELSRPQRGEVDDVMDVLQQLGLSPLRLGTRISPDLRNSLEQDARGWEKQLGREKTNWKKRTEQAAGRILRRLDGLSKKVTASAMDVTRTVNNMQNVQRKKFLEHVKSELTHSLHLKRGWQQLIQQLTHERAIWYCAKSYPSSWQLDATEGPSRIRKRTQRTHLGIASRFLRPEYRHKLDSEKFEPPLSFLFQDGGNNSDSATLLYKLHTSENIQYTCVCVNVTPSSETSGALLIGHSDVYFVADQDIMDASHTQTLADHKDLFFLQLPQDDIKEIHRRRYQLKDNALEIFLTNGKTCLIAFSSTQDRDELHSQLVALRLPNVIETENLTAVQQYWLNGRITNFEYLSYLNKMAGRSFNDLMQYPVLPFILAKYTGNTLDLDDSHSYRNLAKPISVQDKSTEQKHIDKYKYLEREKLKPDSVGDLAENRPAPYHYGSHYSNSGTVLHFLVRLPPFTQMFLHYQDNQFDLPDRTFHSMETSWRLASFKELIPEFFFLPDFLCNNEGFNLGVRQSGHPVSDVTLPPWCHGDARRFVLIHRQALESDYVSANISAWIDLIFGFKQTGRAAIDAINVFHPATYFGIDVDSIADPVGRNATRTMIKTYGQTPKQLFRHVHPSPHVSGREGGLRGYAKSQLQPLRNISGLKWGNYVGSPDWPDPVLSWLQPHGSAVSSLVALPTGEVFGLGPNSCLIVMYSKEKGVTAMRTVDVLWAAIVSWGHADSIIRLRNRKDLPAVNFLHCRTNEQVTCCASVPDCRLLFFADTTGVISVFKTKFNPSKQSHLQVLGHGRRLYGHTAAIVALYVCKPFSIMVSASLDHTCIIWDINRLCYVRSVTDHRYALTCVTVSDTLGDIASVSHTDHGSCLMLHTVNAQHISSVECEELILCLACSTAPEGRSVNVIAGGLSNGVIRLWSSWDLVVVRDIRWKNFTRPVISLTFTPDAQRLFAANTDGTVVVWELPVTRGSSKDVIFIPFL</sequence>
<dbReference type="Gene3D" id="2.130.10.10">
    <property type="entry name" value="YVTN repeat-like/Quinoprotein amine dehydrogenase"/>
    <property type="match status" value="1"/>
</dbReference>
<feature type="domain" description="BEACH" evidence="5">
    <location>
        <begin position="3009"/>
        <end position="3306"/>
    </location>
</feature>
<dbReference type="Gene3D" id="1.10.1540.10">
    <property type="entry name" value="BEACH domain"/>
    <property type="match status" value="1"/>
</dbReference>
<dbReference type="Gene3D" id="2.30.29.30">
    <property type="entry name" value="Pleckstrin-homology domain (PH domain)/Phosphotyrosine-binding domain (PTB)"/>
    <property type="match status" value="1"/>
</dbReference>
<dbReference type="PANTHER" id="PTHR13743:SF86">
    <property type="entry name" value="LYSOSOMAL-TRAFFICKING REGULATOR"/>
    <property type="match status" value="1"/>
</dbReference>
<dbReference type="SUPFAM" id="SSF81837">
    <property type="entry name" value="BEACH domain"/>
    <property type="match status" value="1"/>
</dbReference>
<gene>
    <name evidence="7" type="ORF">NP493_951g00008</name>
</gene>
<dbReference type="InterPro" id="IPR036322">
    <property type="entry name" value="WD40_repeat_dom_sf"/>
</dbReference>
<dbReference type="PANTHER" id="PTHR13743">
    <property type="entry name" value="BEIGE/BEACH-RELATED"/>
    <property type="match status" value="1"/>
</dbReference>
<dbReference type="PROSITE" id="PS51783">
    <property type="entry name" value="PH_BEACH"/>
    <property type="match status" value="1"/>
</dbReference>
<dbReference type="SUPFAM" id="SSF48371">
    <property type="entry name" value="ARM repeat"/>
    <property type="match status" value="1"/>
</dbReference>
<dbReference type="Pfam" id="PF14844">
    <property type="entry name" value="PH_BEACH"/>
    <property type="match status" value="1"/>
</dbReference>
<evidence type="ECO:0000256" key="1">
    <source>
        <dbReference type="ARBA" id="ARBA00022574"/>
    </source>
</evidence>
<keyword evidence="1 3" id="KW-0853">WD repeat</keyword>
<evidence type="ECO:0000259" key="5">
    <source>
        <dbReference type="PROSITE" id="PS50197"/>
    </source>
</evidence>
<feature type="domain" description="BEACH-type PH" evidence="6">
    <location>
        <begin position="2897"/>
        <end position="3004"/>
    </location>
</feature>
<name>A0AAD9NL41_RIDPI</name>
<evidence type="ECO:0000256" key="4">
    <source>
        <dbReference type="SAM" id="MobiDB-lite"/>
    </source>
</evidence>
<keyword evidence="2" id="KW-0677">Repeat</keyword>
<dbReference type="Proteomes" id="UP001209878">
    <property type="component" value="Unassembled WGS sequence"/>
</dbReference>
<dbReference type="SUPFAM" id="SSF50978">
    <property type="entry name" value="WD40 repeat-like"/>
    <property type="match status" value="1"/>
</dbReference>
<evidence type="ECO:0000313" key="7">
    <source>
        <dbReference type="EMBL" id="KAK2172553.1"/>
    </source>
</evidence>
<dbReference type="InterPro" id="IPR016024">
    <property type="entry name" value="ARM-type_fold"/>
</dbReference>
<evidence type="ECO:0000313" key="8">
    <source>
        <dbReference type="Proteomes" id="UP001209878"/>
    </source>
</evidence>
<organism evidence="7 8">
    <name type="scientific">Ridgeia piscesae</name>
    <name type="common">Tubeworm</name>
    <dbReference type="NCBI Taxonomy" id="27915"/>
    <lineage>
        <taxon>Eukaryota</taxon>
        <taxon>Metazoa</taxon>
        <taxon>Spiralia</taxon>
        <taxon>Lophotrochozoa</taxon>
        <taxon>Annelida</taxon>
        <taxon>Polychaeta</taxon>
        <taxon>Sedentaria</taxon>
        <taxon>Canalipalpata</taxon>
        <taxon>Sabellida</taxon>
        <taxon>Siboglinidae</taxon>
        <taxon>Ridgeia</taxon>
    </lineage>
</organism>
<feature type="repeat" description="WD" evidence="3">
    <location>
        <begin position="3612"/>
        <end position="3645"/>
    </location>
</feature>
<keyword evidence="8" id="KW-1185">Reference proteome</keyword>
<feature type="region of interest" description="Disordered" evidence="4">
    <location>
        <begin position="140"/>
        <end position="163"/>
    </location>
</feature>
<proteinExistence type="predicted"/>
<dbReference type="InterPro" id="IPR015943">
    <property type="entry name" value="WD40/YVTN_repeat-like_dom_sf"/>
</dbReference>
<dbReference type="FunFam" id="2.130.10.10:FF:000292">
    <property type="entry name" value="Lysosomal trafficking regulator"/>
    <property type="match status" value="1"/>
</dbReference>
<evidence type="ECO:0000256" key="2">
    <source>
        <dbReference type="ARBA" id="ARBA00022737"/>
    </source>
</evidence>
<evidence type="ECO:0000259" key="6">
    <source>
        <dbReference type="PROSITE" id="PS51783"/>
    </source>
</evidence>
<accession>A0AAD9NL41</accession>
<dbReference type="InterPro" id="IPR050865">
    <property type="entry name" value="BEACH_Domain"/>
</dbReference>
<dbReference type="CDD" id="cd06071">
    <property type="entry name" value="Beach"/>
    <property type="match status" value="1"/>
</dbReference>
<feature type="region of interest" description="Disordered" evidence="4">
    <location>
        <begin position="2027"/>
        <end position="2083"/>
    </location>
</feature>
<evidence type="ECO:0000256" key="3">
    <source>
        <dbReference type="PROSITE-ProRule" id="PRU00221"/>
    </source>
</evidence>
<dbReference type="CDD" id="cd01201">
    <property type="entry name" value="PH_BEACH"/>
    <property type="match status" value="1"/>
</dbReference>
<dbReference type="InterPro" id="IPR019775">
    <property type="entry name" value="WD40_repeat_CS"/>
</dbReference>
<dbReference type="InterPro" id="IPR011993">
    <property type="entry name" value="PH-like_dom_sf"/>
</dbReference>
<dbReference type="EMBL" id="JAODUO010000950">
    <property type="protein sequence ID" value="KAK2172553.1"/>
    <property type="molecule type" value="Genomic_DNA"/>
</dbReference>
<dbReference type="InterPro" id="IPR000409">
    <property type="entry name" value="BEACH_dom"/>
</dbReference>
<dbReference type="Pfam" id="PF02138">
    <property type="entry name" value="Beach"/>
    <property type="match status" value="1"/>
</dbReference>
<evidence type="ECO:0008006" key="9">
    <source>
        <dbReference type="Google" id="ProtNLM"/>
    </source>
</evidence>
<protein>
    <recommendedName>
        <fullName evidence="9">Lysosomal-trafficking regulator</fullName>
    </recommendedName>
</protein>
<dbReference type="InterPro" id="IPR046851">
    <property type="entry name" value="NBCH_WD40"/>
</dbReference>
<dbReference type="InterPro" id="IPR023362">
    <property type="entry name" value="PH-BEACH_dom"/>
</dbReference>
<dbReference type="SMART" id="SM01026">
    <property type="entry name" value="Beach"/>
    <property type="match status" value="1"/>
</dbReference>
<dbReference type="InterPro" id="IPR036372">
    <property type="entry name" value="BEACH_dom_sf"/>
</dbReference>
<feature type="compositionally biased region" description="Basic and acidic residues" evidence="4">
    <location>
        <begin position="2074"/>
        <end position="2083"/>
    </location>
</feature>
<dbReference type="Pfam" id="PF20426">
    <property type="entry name" value="NBCH_WD40"/>
    <property type="match status" value="1"/>
</dbReference>
<feature type="repeat" description="WD" evidence="3">
    <location>
        <begin position="3478"/>
        <end position="3519"/>
    </location>
</feature>